<dbReference type="HOGENOM" id="CLU_041220_0_0_0"/>
<dbReference type="GO" id="GO:0052908">
    <property type="term" value="F:16S rRNA (adenine(1518)-N(6)/adenine(1519)-N(6))-dimethyltransferase activity"/>
    <property type="evidence" value="ECO:0007669"/>
    <property type="project" value="UniProtKB-EC"/>
</dbReference>
<dbReference type="KEGG" id="nde:NIDE0538"/>
<keyword evidence="6 7" id="KW-0694">RNA-binding</keyword>
<dbReference type="InterPro" id="IPR020596">
    <property type="entry name" value="rRNA_Ade_Mease_Trfase_CS"/>
</dbReference>
<feature type="binding site" evidence="7 8">
    <location>
        <position position="63"/>
    </location>
    <ligand>
        <name>S-adenosyl-L-methionine</name>
        <dbReference type="ChEBI" id="CHEBI:59789"/>
    </ligand>
</feature>
<dbReference type="Proteomes" id="UP000001660">
    <property type="component" value="Chromosome"/>
</dbReference>
<gene>
    <name evidence="7" type="primary">rsmA</name>
    <name evidence="7 10" type="synonym">ksgA</name>
    <name evidence="10" type="ORF">NIDE0538</name>
</gene>
<comment type="catalytic activity">
    <reaction evidence="7">
        <text>adenosine(1518)/adenosine(1519) in 16S rRNA + 4 S-adenosyl-L-methionine = N(6)-dimethyladenosine(1518)/N(6)-dimethyladenosine(1519) in 16S rRNA + 4 S-adenosyl-L-homocysteine + 4 H(+)</text>
        <dbReference type="Rhea" id="RHEA:19609"/>
        <dbReference type="Rhea" id="RHEA-COMP:10232"/>
        <dbReference type="Rhea" id="RHEA-COMP:10233"/>
        <dbReference type="ChEBI" id="CHEBI:15378"/>
        <dbReference type="ChEBI" id="CHEBI:57856"/>
        <dbReference type="ChEBI" id="CHEBI:59789"/>
        <dbReference type="ChEBI" id="CHEBI:74411"/>
        <dbReference type="ChEBI" id="CHEBI:74493"/>
        <dbReference type="EC" id="2.1.1.182"/>
    </reaction>
</comment>
<feature type="domain" description="Ribosomal RNA adenine methylase transferase N-terminal" evidence="9">
    <location>
        <begin position="22"/>
        <end position="191"/>
    </location>
</feature>
<dbReference type="Gene3D" id="1.10.8.100">
    <property type="entry name" value="Ribosomal RNA adenine dimethylase-like, domain 2"/>
    <property type="match status" value="1"/>
</dbReference>
<dbReference type="GO" id="GO:0003723">
    <property type="term" value="F:RNA binding"/>
    <property type="evidence" value="ECO:0007669"/>
    <property type="project" value="UniProtKB-UniRule"/>
</dbReference>
<dbReference type="PROSITE" id="PS01131">
    <property type="entry name" value="RRNA_A_DIMETH"/>
    <property type="match status" value="1"/>
</dbReference>
<dbReference type="HAMAP" id="MF_00607">
    <property type="entry name" value="16SrRNA_methyltr_A"/>
    <property type="match status" value="1"/>
</dbReference>
<comment type="function">
    <text evidence="7">Specifically dimethylates two adjacent adenosines (A1518 and A1519) in the loop of a conserved hairpin near the 3'-end of 16S rRNA in the 30S particle. May play a critical role in biogenesis of 30S subunits.</text>
</comment>
<dbReference type="STRING" id="330214.NIDE0538"/>
<protein>
    <recommendedName>
        <fullName evidence="7">Ribosomal RNA small subunit methyltransferase A</fullName>
        <ecNumber evidence="7">2.1.1.182</ecNumber>
    </recommendedName>
    <alternativeName>
        <fullName evidence="7">16S rRNA (adenine(1518)-N(6)/adenine(1519)-N(6))-dimethyltransferase</fullName>
    </alternativeName>
    <alternativeName>
        <fullName evidence="7">16S rRNA dimethyladenosine transferase</fullName>
    </alternativeName>
    <alternativeName>
        <fullName evidence="7">16S rRNA dimethylase</fullName>
    </alternativeName>
    <alternativeName>
        <fullName evidence="7">S-adenosylmethionine-6-N', N'-adenosyl(rRNA) dimethyltransferase</fullName>
    </alternativeName>
</protein>
<evidence type="ECO:0000256" key="3">
    <source>
        <dbReference type="ARBA" id="ARBA00022603"/>
    </source>
</evidence>
<dbReference type="NCBIfam" id="TIGR00755">
    <property type="entry name" value="ksgA"/>
    <property type="match status" value="1"/>
</dbReference>
<evidence type="ECO:0000256" key="5">
    <source>
        <dbReference type="ARBA" id="ARBA00022691"/>
    </source>
</evidence>
<dbReference type="OrthoDB" id="9814755at2"/>
<feature type="binding site" evidence="7 8">
    <location>
        <position position="106"/>
    </location>
    <ligand>
        <name>S-adenosyl-L-methionine</name>
        <dbReference type="ChEBI" id="CHEBI:59789"/>
    </ligand>
</feature>
<dbReference type="EMBL" id="FP929003">
    <property type="protein sequence ID" value="CBK40313.1"/>
    <property type="molecule type" value="Genomic_DNA"/>
</dbReference>
<keyword evidence="5 7" id="KW-0949">S-adenosyl-L-methionine</keyword>
<dbReference type="PANTHER" id="PTHR11727">
    <property type="entry name" value="DIMETHYLADENOSINE TRANSFERASE"/>
    <property type="match status" value="1"/>
</dbReference>
<dbReference type="SMART" id="SM00650">
    <property type="entry name" value="rADc"/>
    <property type="match status" value="1"/>
</dbReference>
<feature type="binding site" evidence="7 8">
    <location>
        <position position="42"/>
    </location>
    <ligand>
        <name>S-adenosyl-L-methionine</name>
        <dbReference type="ChEBI" id="CHEBI:59789"/>
    </ligand>
</feature>
<proteinExistence type="inferred from homology"/>
<dbReference type="AlphaFoldDB" id="D8PAQ4"/>
<feature type="binding site" evidence="7 8">
    <location>
        <position position="17"/>
    </location>
    <ligand>
        <name>S-adenosyl-L-methionine</name>
        <dbReference type="ChEBI" id="CHEBI:59789"/>
    </ligand>
</feature>
<evidence type="ECO:0000256" key="4">
    <source>
        <dbReference type="ARBA" id="ARBA00022679"/>
    </source>
</evidence>
<dbReference type="InterPro" id="IPR020598">
    <property type="entry name" value="rRNA_Ade_methylase_Trfase_N"/>
</dbReference>
<feature type="binding site" evidence="7 8">
    <location>
        <position position="15"/>
    </location>
    <ligand>
        <name>S-adenosyl-L-methionine</name>
        <dbReference type="ChEBI" id="CHEBI:59789"/>
    </ligand>
</feature>
<dbReference type="eggNOG" id="COG0030">
    <property type="taxonomic scope" value="Bacteria"/>
</dbReference>
<keyword evidence="2 7" id="KW-0698">rRNA processing</keyword>
<dbReference type="InterPro" id="IPR029063">
    <property type="entry name" value="SAM-dependent_MTases_sf"/>
</dbReference>
<comment type="similarity">
    <text evidence="7">Belongs to the class I-like SAM-binding methyltransferase superfamily. rRNA adenine N(6)-methyltransferase family. RsmA subfamily.</text>
</comment>
<dbReference type="Pfam" id="PF00398">
    <property type="entry name" value="RrnaAD"/>
    <property type="match status" value="1"/>
</dbReference>
<dbReference type="SUPFAM" id="SSF53335">
    <property type="entry name" value="S-adenosyl-L-methionine-dependent methyltransferases"/>
    <property type="match status" value="1"/>
</dbReference>
<keyword evidence="1 7" id="KW-0963">Cytoplasm</keyword>
<dbReference type="InterPro" id="IPR023165">
    <property type="entry name" value="rRNA_Ade_diMease-like_C"/>
</dbReference>
<dbReference type="GO" id="GO:0005829">
    <property type="term" value="C:cytosol"/>
    <property type="evidence" value="ECO:0007669"/>
    <property type="project" value="TreeGrafter"/>
</dbReference>
<keyword evidence="4 7" id="KW-0808">Transferase</keyword>
<accession>D8PAQ4</accession>
<evidence type="ECO:0000256" key="6">
    <source>
        <dbReference type="ARBA" id="ARBA00022884"/>
    </source>
</evidence>
<dbReference type="PROSITE" id="PS51689">
    <property type="entry name" value="SAM_RNA_A_N6_MT"/>
    <property type="match status" value="1"/>
</dbReference>
<dbReference type="PANTHER" id="PTHR11727:SF7">
    <property type="entry name" value="DIMETHYLADENOSINE TRANSFERASE-RELATED"/>
    <property type="match status" value="1"/>
</dbReference>
<dbReference type="Gene3D" id="3.40.50.150">
    <property type="entry name" value="Vaccinia Virus protein VP39"/>
    <property type="match status" value="1"/>
</dbReference>
<evidence type="ECO:0000256" key="8">
    <source>
        <dbReference type="PROSITE-ProRule" id="PRU01026"/>
    </source>
</evidence>
<organism evidence="10 11">
    <name type="scientific">Nitrospira defluvii</name>
    <dbReference type="NCBI Taxonomy" id="330214"/>
    <lineage>
        <taxon>Bacteria</taxon>
        <taxon>Pseudomonadati</taxon>
        <taxon>Nitrospirota</taxon>
        <taxon>Nitrospiria</taxon>
        <taxon>Nitrospirales</taxon>
        <taxon>Nitrospiraceae</taxon>
        <taxon>Nitrospira</taxon>
    </lineage>
</organism>
<evidence type="ECO:0000256" key="7">
    <source>
        <dbReference type="HAMAP-Rule" id="MF_00607"/>
    </source>
</evidence>
<keyword evidence="11" id="KW-1185">Reference proteome</keyword>
<dbReference type="EC" id="2.1.1.182" evidence="7"/>
<evidence type="ECO:0000259" key="9">
    <source>
        <dbReference type="SMART" id="SM00650"/>
    </source>
</evidence>
<dbReference type="InterPro" id="IPR001737">
    <property type="entry name" value="KsgA/Erm"/>
</dbReference>
<name>D8PAQ4_9BACT</name>
<evidence type="ECO:0000313" key="11">
    <source>
        <dbReference type="Proteomes" id="UP000001660"/>
    </source>
</evidence>
<evidence type="ECO:0000256" key="2">
    <source>
        <dbReference type="ARBA" id="ARBA00022552"/>
    </source>
</evidence>
<keyword evidence="3 7" id="KW-0489">Methyltransferase</keyword>
<reference evidence="10 11" key="1">
    <citation type="journal article" date="2010" name="Proc. Natl. Acad. Sci. U.S.A.">
        <title>A Nitrospira metagenome illuminates the physiology and evolution of globally important nitrite-oxidizing bacteria.</title>
        <authorList>
            <person name="Lucker S."/>
            <person name="Wagner M."/>
            <person name="Maixner F."/>
            <person name="Pelletier E."/>
            <person name="Koch H."/>
            <person name="Vacherie B."/>
            <person name="Rattei T."/>
            <person name="Sinninghe Damste J."/>
            <person name="Spieck E."/>
            <person name="Le Paslier D."/>
            <person name="Daims H."/>
        </authorList>
    </citation>
    <scope>NUCLEOTIDE SEQUENCE [LARGE SCALE GENOMIC DNA]</scope>
</reference>
<dbReference type="CDD" id="cd02440">
    <property type="entry name" value="AdoMet_MTases"/>
    <property type="match status" value="1"/>
</dbReference>
<sequence length="267" mass="29414">MASSLPPALKRLGQNFLIDPNIIRKIVSLAALGPEDTVLEIGPGRGALTAGLCAEAGRVIAVEIDPQLQPHLQDSLGHCRNLDLRIGDALAFPFETLPLRTVVVANLPYYVSTPILFALLDARARLDRLVLMLQTEVALRLAAKPNSEDYGVLSVLTQEAAEVDLAFRVSANCFRPRPTVGSAVVHLRIKTQEGFEPVRHERFRRLVRASFAHRRKTLVNSLRDEGYPPEQIARATAEAGVPPQARAEMLTLDDYRTLARAFDRDSV</sequence>
<evidence type="ECO:0000313" key="10">
    <source>
        <dbReference type="EMBL" id="CBK40313.1"/>
    </source>
</evidence>
<comment type="subcellular location">
    <subcellularLocation>
        <location evidence="7">Cytoplasm</location>
    </subcellularLocation>
</comment>
<feature type="binding site" evidence="7 8">
    <location>
        <position position="88"/>
    </location>
    <ligand>
        <name>S-adenosyl-L-methionine</name>
        <dbReference type="ChEBI" id="CHEBI:59789"/>
    </ligand>
</feature>
<dbReference type="InterPro" id="IPR011530">
    <property type="entry name" value="rRNA_adenine_dimethylase"/>
</dbReference>
<evidence type="ECO:0000256" key="1">
    <source>
        <dbReference type="ARBA" id="ARBA00022490"/>
    </source>
</evidence>